<dbReference type="AlphaFoldDB" id="A0A4U3LA75"/>
<dbReference type="Proteomes" id="UP000305848">
    <property type="component" value="Unassembled WGS sequence"/>
</dbReference>
<keyword evidence="4" id="KW-1185">Reference proteome</keyword>
<dbReference type="Pfam" id="PF18962">
    <property type="entry name" value="Por_Secre_tail"/>
    <property type="match status" value="1"/>
</dbReference>
<feature type="chain" id="PRO_5020293443" evidence="1">
    <location>
        <begin position="20"/>
        <end position="564"/>
    </location>
</feature>
<accession>A0A4U3LA75</accession>
<dbReference type="OrthoDB" id="9811934at2"/>
<proteinExistence type="predicted"/>
<organism evidence="3 4">
    <name type="scientific">Ilyomonas limi</name>
    <dbReference type="NCBI Taxonomy" id="2575867"/>
    <lineage>
        <taxon>Bacteria</taxon>
        <taxon>Pseudomonadati</taxon>
        <taxon>Bacteroidota</taxon>
        <taxon>Chitinophagia</taxon>
        <taxon>Chitinophagales</taxon>
        <taxon>Chitinophagaceae</taxon>
        <taxon>Ilyomonas</taxon>
    </lineage>
</organism>
<evidence type="ECO:0000313" key="3">
    <source>
        <dbReference type="EMBL" id="TKK71539.1"/>
    </source>
</evidence>
<feature type="domain" description="Secretion system C-terminal sorting" evidence="2">
    <location>
        <begin position="490"/>
        <end position="562"/>
    </location>
</feature>
<comment type="caution">
    <text evidence="3">The sequence shown here is derived from an EMBL/GenBank/DDBJ whole genome shotgun (WGS) entry which is preliminary data.</text>
</comment>
<feature type="signal peptide" evidence="1">
    <location>
        <begin position="1"/>
        <end position="19"/>
    </location>
</feature>
<dbReference type="PANTHER" id="PTHR42754">
    <property type="entry name" value="ENDOGLUCANASE"/>
    <property type="match status" value="1"/>
</dbReference>
<reference evidence="3 4" key="1">
    <citation type="submission" date="2019-05" db="EMBL/GenBank/DDBJ databases">
        <title>Panacibacter sp. strain 17mud1-8 Genome sequencing and assembly.</title>
        <authorList>
            <person name="Chhetri G."/>
        </authorList>
    </citation>
    <scope>NUCLEOTIDE SEQUENCE [LARGE SCALE GENOMIC DNA]</scope>
    <source>
        <strain evidence="3 4">17mud1-8</strain>
    </source>
</reference>
<gene>
    <name evidence="3" type="ORF">FC093_00495</name>
</gene>
<dbReference type="NCBIfam" id="TIGR04183">
    <property type="entry name" value="Por_Secre_tail"/>
    <property type="match status" value="1"/>
</dbReference>
<evidence type="ECO:0000256" key="1">
    <source>
        <dbReference type="SAM" id="SignalP"/>
    </source>
</evidence>
<keyword evidence="1" id="KW-0732">Signal</keyword>
<dbReference type="InterPro" id="IPR026444">
    <property type="entry name" value="Secre_tail"/>
</dbReference>
<evidence type="ECO:0000313" key="4">
    <source>
        <dbReference type="Proteomes" id="UP000305848"/>
    </source>
</evidence>
<dbReference type="EMBL" id="SZQL01000001">
    <property type="protein sequence ID" value="TKK71539.1"/>
    <property type="molecule type" value="Genomic_DNA"/>
</dbReference>
<sequence length="564" mass="60905">MYRTAVKIFCLSCVTFVLAATVNKAIAQTPSIKWQMALGGSGDDVLTDMQVTYDKGFIVAGYSKSDVSASKSSASYNNTYDFWIVKLDSNGNKQWDRTYGGTDVDEAAAVIQTRDLGFLIGGSTISPASGNKTDSIHNQSYDYWVIKLDKNGNLKWQKTVGANYTDKLSCLGETSTRYLAGGISYSDKDGDKRSPNYGSENSPDFWVAQINKMNSRVTNSQAYGSTNDEFMTCMHVSASDRRTYAGYSYSPIKGFKTSFQRGVCDYWVSRTDALGKQIWEKSYGGYTGDYLTCIAPGLSDSGYLFGGYSTSPASFEKSQSSFGFSDYWIVRTDSMGNKKWDKTIGGDLGDYMQSVAATTDGGFLLGGYSNSNVGFTKSEASVGGYDYWIVKVDKLGNVQWNKTYGGTGNDKLTAVKQIGANEYILGGTSNSPVSGDKTLDTFGGNDIWLLRLSASSANRTGSKSTQLTSTNRAAAPHTTAITSLSMNVAPNPVQSNMTVSYSSPANAKLLLKVLSEDGKVVLATNIAATEKGSYTTNVAKLPAGIYYITLQSGTSTVTKRIVKE</sequence>
<dbReference type="RefSeq" id="WP_137259779.1">
    <property type="nucleotide sequence ID" value="NZ_SZQL01000001.1"/>
</dbReference>
<dbReference type="PANTHER" id="PTHR42754:SF1">
    <property type="entry name" value="LIPOPROTEIN"/>
    <property type="match status" value="1"/>
</dbReference>
<evidence type="ECO:0000259" key="2">
    <source>
        <dbReference type="Pfam" id="PF18962"/>
    </source>
</evidence>
<name>A0A4U3LA75_9BACT</name>
<protein>
    <submittedName>
        <fullName evidence="3">T9SS type A sorting domain-containing protein</fullName>
    </submittedName>
</protein>